<dbReference type="AlphaFoldDB" id="A0ABD5MKF4"/>
<dbReference type="PRINTS" id="PR00508">
    <property type="entry name" value="S21N4MTFRASE"/>
</dbReference>
<feature type="domain" description="DNA methylase N-4/N-6" evidence="10">
    <location>
        <begin position="48"/>
        <end position="300"/>
    </location>
</feature>
<dbReference type="Gene3D" id="3.40.50.150">
    <property type="entry name" value="Vaccinia Virus protein VP39"/>
    <property type="match status" value="1"/>
</dbReference>
<dbReference type="InterPro" id="IPR001091">
    <property type="entry name" value="RM_Methyltransferase"/>
</dbReference>
<evidence type="ECO:0000256" key="9">
    <source>
        <dbReference type="SAM" id="MobiDB-lite"/>
    </source>
</evidence>
<protein>
    <recommendedName>
        <fullName evidence="8">Type II methyltransferase</fullName>
        <ecNumber evidence="8">2.1.1.113</ecNumber>
    </recommendedName>
    <alternativeName>
        <fullName evidence="8">N-4 cytosine-specific methyltransferase</fullName>
    </alternativeName>
</protein>
<comment type="caution">
    <text evidence="11">The sequence shown here is derived from an EMBL/GenBank/DDBJ whole genome shotgun (WGS) entry which is preliminary data.</text>
</comment>
<evidence type="ECO:0000256" key="7">
    <source>
        <dbReference type="ARBA" id="ARBA00049120"/>
    </source>
</evidence>
<name>A0ABD5MKF4_9EURY</name>
<dbReference type="GO" id="GO:0032259">
    <property type="term" value="P:methylation"/>
    <property type="evidence" value="ECO:0007669"/>
    <property type="project" value="UniProtKB-KW"/>
</dbReference>
<dbReference type="EMBL" id="JBHMAJ010000001">
    <property type="protein sequence ID" value="MFB9822980.1"/>
    <property type="molecule type" value="Genomic_DNA"/>
</dbReference>
<dbReference type="Proteomes" id="UP001589595">
    <property type="component" value="Unassembled WGS sequence"/>
</dbReference>
<keyword evidence="3" id="KW-0808">Transferase</keyword>
<evidence type="ECO:0000256" key="3">
    <source>
        <dbReference type="ARBA" id="ARBA00022679"/>
    </source>
</evidence>
<feature type="region of interest" description="Disordered" evidence="9">
    <location>
        <begin position="1"/>
        <end position="29"/>
    </location>
</feature>
<dbReference type="EC" id="2.1.1.113" evidence="8"/>
<dbReference type="GO" id="GO:0015667">
    <property type="term" value="F:site-specific DNA-methyltransferase (cytosine-N4-specific) activity"/>
    <property type="evidence" value="ECO:0007669"/>
    <property type="project" value="UniProtKB-EC"/>
</dbReference>
<evidence type="ECO:0000313" key="12">
    <source>
        <dbReference type="Proteomes" id="UP001589595"/>
    </source>
</evidence>
<evidence type="ECO:0000313" key="11">
    <source>
        <dbReference type="EMBL" id="MFB9822980.1"/>
    </source>
</evidence>
<reference evidence="11" key="1">
    <citation type="submission" date="2024-09" db="EMBL/GenBank/DDBJ databases">
        <authorList>
            <person name="Sun Q."/>
        </authorList>
    </citation>
    <scope>NUCLEOTIDE SEQUENCE [LARGE SCALE GENOMIC DNA]</scope>
    <source>
        <strain evidence="11">JCM 31273</strain>
    </source>
</reference>
<comment type="catalytic activity">
    <reaction evidence="7 8">
        <text>a 2'-deoxycytidine in DNA + S-adenosyl-L-methionine = an N(4)-methyl-2'-deoxycytidine in DNA + S-adenosyl-L-homocysteine + H(+)</text>
        <dbReference type="Rhea" id="RHEA:16857"/>
        <dbReference type="Rhea" id="RHEA-COMP:11369"/>
        <dbReference type="Rhea" id="RHEA-COMP:13674"/>
        <dbReference type="ChEBI" id="CHEBI:15378"/>
        <dbReference type="ChEBI" id="CHEBI:57856"/>
        <dbReference type="ChEBI" id="CHEBI:59789"/>
        <dbReference type="ChEBI" id="CHEBI:85452"/>
        <dbReference type="ChEBI" id="CHEBI:137933"/>
        <dbReference type="EC" id="2.1.1.113"/>
    </reaction>
</comment>
<keyword evidence="5 8" id="KW-0680">Restriction system</keyword>
<keyword evidence="12" id="KW-1185">Reference proteome</keyword>
<keyword evidence="4 8" id="KW-0949">S-adenosyl-L-methionine</keyword>
<sequence length="386" mass="41481">MSGDDDPHATEGDGGEADGVPGVGPSFETDHVVGVGDARALALPDESVDLVVTSPPYPMVEQWDEIFARLDPAIGESLAAAESGGTDAGAAAERAFDAMHGALAPAWEELARVLAPGGVACVNVGDATRSVGGRFRLWDNATRVADALSAAGLDRLPGVLWRKPTNAPTKFMGSGTLPPNAYVTLEHEHVLVFRKGSCRSFDAGDPARYASAFFWEERNRWFSDTWDDLRGADQELGGDASAVARDRSGAFPVELPYRLICMYSTYGDRVLDPFWGTGTTTLAAMAAGRDSVGVERDTGLVASFDADARRAPAFSRDRGRRRLREHRAFVADRDERPSYDATHYGFPVVTKAERDIRLYAATDVESTAGGYRVEHEPIEATDPAAE</sequence>
<keyword evidence="2 8" id="KW-0489">Methyltransferase</keyword>
<evidence type="ECO:0000256" key="5">
    <source>
        <dbReference type="ARBA" id="ARBA00022747"/>
    </source>
</evidence>
<proteinExistence type="inferred from homology"/>
<comment type="similarity">
    <text evidence="1">Belongs to the N(4)/N(6)-methyltransferase family. N(4) subfamily.</text>
</comment>
<dbReference type="GO" id="GO:0009307">
    <property type="term" value="P:DNA restriction-modification system"/>
    <property type="evidence" value="ECO:0007669"/>
    <property type="project" value="UniProtKB-KW"/>
</dbReference>
<evidence type="ECO:0000256" key="1">
    <source>
        <dbReference type="ARBA" id="ARBA00010203"/>
    </source>
</evidence>
<accession>A0ABD5MKF4</accession>
<dbReference type="InterPro" id="IPR029063">
    <property type="entry name" value="SAM-dependent_MTases_sf"/>
</dbReference>
<gene>
    <name evidence="11" type="ORF">ACFFOL_02095</name>
</gene>
<dbReference type="SUPFAM" id="SSF53335">
    <property type="entry name" value="S-adenosyl-L-methionine-dependent methyltransferases"/>
    <property type="match status" value="1"/>
</dbReference>
<dbReference type="GeneID" id="67209266"/>
<evidence type="ECO:0000256" key="8">
    <source>
        <dbReference type="RuleBase" id="RU362026"/>
    </source>
</evidence>
<evidence type="ECO:0000256" key="6">
    <source>
        <dbReference type="ARBA" id="ARBA00023125"/>
    </source>
</evidence>
<feature type="compositionally biased region" description="Basic and acidic residues" evidence="9">
    <location>
        <begin position="1"/>
        <end position="11"/>
    </location>
</feature>
<evidence type="ECO:0000256" key="2">
    <source>
        <dbReference type="ARBA" id="ARBA00022603"/>
    </source>
</evidence>
<dbReference type="InterPro" id="IPR017985">
    <property type="entry name" value="MeTrfase_CN4_CS"/>
</dbReference>
<dbReference type="RefSeq" id="WP_222922057.1">
    <property type="nucleotide sequence ID" value="NZ_CP082286.1"/>
</dbReference>
<organism evidence="11 12">
    <name type="scientific">Halobaculum roseum</name>
    <dbReference type="NCBI Taxonomy" id="2175149"/>
    <lineage>
        <taxon>Archaea</taxon>
        <taxon>Methanobacteriati</taxon>
        <taxon>Methanobacteriota</taxon>
        <taxon>Stenosarchaea group</taxon>
        <taxon>Halobacteria</taxon>
        <taxon>Halobacteriales</taxon>
        <taxon>Haloferacaceae</taxon>
        <taxon>Halobaculum</taxon>
    </lineage>
</organism>
<keyword evidence="6" id="KW-0238">DNA-binding</keyword>
<dbReference type="PROSITE" id="PS00093">
    <property type="entry name" value="N4_MTASE"/>
    <property type="match status" value="1"/>
</dbReference>
<dbReference type="Pfam" id="PF01555">
    <property type="entry name" value="N6_N4_Mtase"/>
    <property type="match status" value="1"/>
</dbReference>
<evidence type="ECO:0000259" key="10">
    <source>
        <dbReference type="Pfam" id="PF01555"/>
    </source>
</evidence>
<dbReference type="GO" id="GO:0003677">
    <property type="term" value="F:DNA binding"/>
    <property type="evidence" value="ECO:0007669"/>
    <property type="project" value="UniProtKB-KW"/>
</dbReference>
<evidence type="ECO:0000256" key="4">
    <source>
        <dbReference type="ARBA" id="ARBA00022691"/>
    </source>
</evidence>
<dbReference type="InterPro" id="IPR002941">
    <property type="entry name" value="DNA_methylase_N4/N6"/>
</dbReference>